<evidence type="ECO:0000256" key="2">
    <source>
        <dbReference type="ARBA" id="ARBA00023098"/>
    </source>
</evidence>
<organism evidence="4 5">
    <name type="scientific">Ectocarpus siliculosus</name>
    <name type="common">Brown alga</name>
    <name type="synonym">Conferva siliculosa</name>
    <dbReference type="NCBI Taxonomy" id="2880"/>
    <lineage>
        <taxon>Eukaryota</taxon>
        <taxon>Sar</taxon>
        <taxon>Stramenopiles</taxon>
        <taxon>Ochrophyta</taxon>
        <taxon>PX clade</taxon>
        <taxon>Phaeophyceae</taxon>
        <taxon>Ectocarpales</taxon>
        <taxon>Ectocarpaceae</taxon>
        <taxon>Ectocarpus</taxon>
    </lineage>
</organism>
<evidence type="ECO:0000256" key="1">
    <source>
        <dbReference type="ARBA" id="ARBA00022801"/>
    </source>
</evidence>
<feature type="region of interest" description="Disordered" evidence="3">
    <location>
        <begin position="726"/>
        <end position="746"/>
    </location>
</feature>
<sequence>MPATSTIPLDDLPGAPEHGDALFAFSVHGLGGSKIAANKSLKGMMASEVAPPQQQQQKEAPKKGWLSSLNTAVVGERQEVVTLMLTLSASEETSATPAAGGGGMPGMPAPPALARRSTGDRPLSVVPARSAMLLAGGRPNTPTVFYQSEHRTFGQQPVSPAAVSRSASPSGFPDGGGEGGVEGGKQRPMTMSEEGIVHFSIPARVPGNRGSGTNGGGDGGGGEETMVVFVVELWQVVNRSRRALWGSLTLSWDNLMAVPTGPRKCGVFSGLQSERYPTAFLAVRRVYPPLPRPLSMSPRGVSNPAVEKFNPMVTFFTAIRRVTDGAGAEEDADWFGGASGFGAGGSGSGDSGGSGGGDGGVGSSLTASAEAWELVVCQELAVEGKYTFKIPLQFLFPVHNSLKHAALAWRARARKERHRQGLFSADEEAFAHGMVVVHVSVSRARGLGPIAAAAAATAATAGAPQSAQLLGGGADAGGGGATSNNPGQASPVGQASSGTGGGREGLPAAGGGRGGLVGLGIEGAKVSSSMRAFGGRMKGMGVKAVAMARIASQASPAAHLRLGAVSSEEKILRQANFFVKVVYGPPLSANSTSDDDSLGGGGGSGSGGLARPGEPERVVGVTNTEYGSVEPVWGANANLNACPYNAPRDKHQVSGATRLDVVSDITDDLGGTGGSSTTVGTQGEASSGGSSSPSSLAFTFYVPAKHLEAVDGGGGSLRLHLCQARKSSSARPGSPGQRPLAFSDASSTLGDGPAAYGSMLGDLTGGTKTGGGGTAAGSAVAAAAMARRISLGSGEWTKVVEDSDSDEEVADEGTAAAAAAAASTTSMRQHLPGLSEVHYPLTWVESHAKGISDQVDRLARVLEVYTQRVSEGGNFRSSLLKKEPLLQYVATNLHIQVWSIRDPATGKDRSYDFVTTGAPTAHALGHVGGGLVTLQEKLQALGMKVLELQGSRKECKDRGGVKAVTELEGITDNLRTALLEYEVLGGKVSIRRACVVSQAISIAATSFCAKLEMMARGTLDVASDRTTGGCGGYDELAERWVSTGFLLGFEGLLYIHGKEHGMVEDTVSALDMLADYNLKVVSATLVGTDPPPLAIGKPSPVADDPFELEIGVEGNTIQCIVGDACLPRLPRALWDGSSGSSSTDGGGGGGGRAVRIVPVLFTQGIDIQQSMTHAARDAREKAAFQGPTVTATPGPAGSSAAGGGVAASSPGSISPLLSGGMPPLPRPRGSGGGLDDLLGLGEMDVSGGGTAVGEGEGGGGPGASVAGAMGQQQTSVGASVPEWMHPALSELETAVRDDKVAHKNTAILLEAQVAVRRLCGGRVTFCKSGKVCTCVAAMRVACGDPYFFLVATKGASLLLS</sequence>
<dbReference type="PANTHER" id="PTHR12187">
    <property type="entry name" value="AGAP000124-PA"/>
    <property type="match status" value="1"/>
</dbReference>
<dbReference type="GO" id="GO:0005737">
    <property type="term" value="C:cytoplasm"/>
    <property type="evidence" value="ECO:0007669"/>
    <property type="project" value="TreeGrafter"/>
</dbReference>
<dbReference type="InParanoid" id="D7FU46"/>
<dbReference type="PANTHER" id="PTHR12187:SF11">
    <property type="entry name" value="PHOSPHATIDYLINOSITOL-3,4-BISPHOSPHATE 4-PHOSPHATASE"/>
    <property type="match status" value="1"/>
</dbReference>
<dbReference type="EMBL" id="FN649730">
    <property type="protein sequence ID" value="CBJ31573.1"/>
    <property type="molecule type" value="Genomic_DNA"/>
</dbReference>
<dbReference type="Proteomes" id="UP000002630">
    <property type="component" value="Linkage Group LG05"/>
</dbReference>
<keyword evidence="1" id="KW-0378">Hydrolase</keyword>
<dbReference type="OrthoDB" id="159395at2759"/>
<feature type="compositionally biased region" description="Gly residues" evidence="3">
    <location>
        <begin position="173"/>
        <end position="183"/>
    </location>
</feature>
<feature type="compositionally biased region" description="Low complexity" evidence="3">
    <location>
        <begin position="1206"/>
        <end position="1221"/>
    </location>
</feature>
<feature type="region of interest" description="Disordered" evidence="3">
    <location>
        <begin position="472"/>
        <end position="511"/>
    </location>
</feature>
<evidence type="ECO:0000256" key="3">
    <source>
        <dbReference type="SAM" id="MobiDB-lite"/>
    </source>
</evidence>
<dbReference type="EMBL" id="FN648448">
    <property type="protein sequence ID" value="CBJ31573.1"/>
    <property type="molecule type" value="Genomic_DNA"/>
</dbReference>
<feature type="region of interest" description="Disordered" evidence="3">
    <location>
        <begin position="1187"/>
        <end position="1232"/>
    </location>
</feature>
<dbReference type="GO" id="GO:0016316">
    <property type="term" value="F:phosphatidylinositol-3,4-bisphosphate 4-phosphatase activity"/>
    <property type="evidence" value="ECO:0007669"/>
    <property type="project" value="InterPro"/>
</dbReference>
<feature type="compositionally biased region" description="Polar residues" evidence="3">
    <location>
        <begin position="482"/>
        <end position="497"/>
    </location>
</feature>
<feature type="region of interest" description="Disordered" evidence="3">
    <location>
        <begin position="589"/>
        <end position="615"/>
    </location>
</feature>
<feature type="region of interest" description="Disordered" evidence="3">
    <location>
        <begin position="159"/>
        <end position="186"/>
    </location>
</feature>
<feature type="compositionally biased region" description="Gly residues" evidence="3">
    <location>
        <begin position="598"/>
        <end position="610"/>
    </location>
</feature>
<protein>
    <submittedName>
        <fullName evidence="4">Uncharacterized protein</fullName>
    </submittedName>
</protein>
<keyword evidence="2" id="KW-0443">Lipid metabolism</keyword>
<name>D7FU46_ECTSI</name>
<dbReference type="InterPro" id="IPR039034">
    <property type="entry name" value="INPP4"/>
</dbReference>
<feature type="compositionally biased region" description="Gly residues" evidence="3">
    <location>
        <begin position="472"/>
        <end position="481"/>
    </location>
</feature>
<reference evidence="4 5" key="1">
    <citation type="journal article" date="2010" name="Nature">
        <title>The Ectocarpus genome and the independent evolution of multicellularity in brown algae.</title>
        <authorList>
            <person name="Cock J.M."/>
            <person name="Sterck L."/>
            <person name="Rouze P."/>
            <person name="Scornet D."/>
            <person name="Allen A.E."/>
            <person name="Amoutzias G."/>
            <person name="Anthouard V."/>
            <person name="Artiguenave F."/>
            <person name="Aury J.M."/>
            <person name="Badger J.H."/>
            <person name="Beszteri B."/>
            <person name="Billiau K."/>
            <person name="Bonnet E."/>
            <person name="Bothwell J.H."/>
            <person name="Bowler C."/>
            <person name="Boyen C."/>
            <person name="Brownlee C."/>
            <person name="Carrano C.J."/>
            <person name="Charrier B."/>
            <person name="Cho G.Y."/>
            <person name="Coelho S.M."/>
            <person name="Collen J."/>
            <person name="Corre E."/>
            <person name="Da Silva C."/>
            <person name="Delage L."/>
            <person name="Delaroque N."/>
            <person name="Dittami S.M."/>
            <person name="Doulbeau S."/>
            <person name="Elias M."/>
            <person name="Farnham G."/>
            <person name="Gachon C.M."/>
            <person name="Gschloessl B."/>
            <person name="Heesch S."/>
            <person name="Jabbari K."/>
            <person name="Jubin C."/>
            <person name="Kawai H."/>
            <person name="Kimura K."/>
            <person name="Kloareg B."/>
            <person name="Kupper F.C."/>
            <person name="Lang D."/>
            <person name="Le Bail A."/>
            <person name="Leblanc C."/>
            <person name="Lerouge P."/>
            <person name="Lohr M."/>
            <person name="Lopez P.J."/>
            <person name="Martens C."/>
            <person name="Maumus F."/>
            <person name="Michel G."/>
            <person name="Miranda-Saavedra D."/>
            <person name="Morales J."/>
            <person name="Moreau H."/>
            <person name="Motomura T."/>
            <person name="Nagasato C."/>
            <person name="Napoli C.A."/>
            <person name="Nelson D.R."/>
            <person name="Nyvall-Collen P."/>
            <person name="Peters A.F."/>
            <person name="Pommier C."/>
            <person name="Potin P."/>
            <person name="Poulain J."/>
            <person name="Quesneville H."/>
            <person name="Read B."/>
            <person name="Rensing S.A."/>
            <person name="Ritter A."/>
            <person name="Rousvoal S."/>
            <person name="Samanta M."/>
            <person name="Samson G."/>
            <person name="Schroeder D.C."/>
            <person name="Segurens B."/>
            <person name="Strittmatter M."/>
            <person name="Tonon T."/>
            <person name="Tregear J.W."/>
            <person name="Valentin K."/>
            <person name="von Dassow P."/>
            <person name="Yamagishi T."/>
            <person name="Van de Peer Y."/>
            <person name="Wincker P."/>
        </authorList>
    </citation>
    <scope>NUCLEOTIDE SEQUENCE [LARGE SCALE GENOMIC DNA]</scope>
    <source>
        <strain evidence="5">Ec32 / CCAP1310/4</strain>
    </source>
</reference>
<feature type="compositionally biased region" description="Low complexity" evidence="3">
    <location>
        <begin position="675"/>
        <end position="693"/>
    </location>
</feature>
<proteinExistence type="predicted"/>
<dbReference type="STRING" id="2880.D7FU46"/>
<feature type="region of interest" description="Disordered" evidence="3">
    <location>
        <begin position="664"/>
        <end position="693"/>
    </location>
</feature>
<gene>
    <name evidence="4" type="ORF">Esi_0265_0037</name>
</gene>
<accession>D7FU46</accession>
<feature type="compositionally biased region" description="Gly residues" evidence="3">
    <location>
        <begin position="498"/>
        <end position="511"/>
    </location>
</feature>
<evidence type="ECO:0000313" key="5">
    <source>
        <dbReference type="Proteomes" id="UP000002630"/>
    </source>
</evidence>
<feature type="compositionally biased region" description="Low complexity" evidence="3">
    <location>
        <begin position="159"/>
        <end position="170"/>
    </location>
</feature>
<evidence type="ECO:0000313" key="4">
    <source>
        <dbReference type="EMBL" id="CBJ31573.1"/>
    </source>
</evidence>
<keyword evidence="5" id="KW-1185">Reference proteome</keyword>